<evidence type="ECO:0000256" key="18">
    <source>
        <dbReference type="ARBA" id="ARBA00022962"/>
    </source>
</evidence>
<dbReference type="GO" id="GO:0004066">
    <property type="term" value="F:asparagine synthase (glutamine-hydrolyzing) activity"/>
    <property type="evidence" value="ECO:0007669"/>
    <property type="project" value="UniProtKB-EC"/>
</dbReference>
<dbReference type="STRING" id="1198029.A0A1U7LRV8"/>
<comment type="pathway">
    <text evidence="2">Amino-acid biosynthesis; L-asparagine biosynthesis; L-asparagine from L-aspartate (L-Gln route): step 1/1.</text>
</comment>
<evidence type="ECO:0000256" key="12">
    <source>
        <dbReference type="ARBA" id="ARBA00022741"/>
    </source>
</evidence>
<feature type="compositionally biased region" description="Low complexity" evidence="22">
    <location>
        <begin position="18"/>
        <end position="33"/>
    </location>
</feature>
<evidence type="ECO:0000256" key="4">
    <source>
        <dbReference type="ARBA" id="ARBA00012737"/>
    </source>
</evidence>
<dbReference type="InterPro" id="IPR029055">
    <property type="entry name" value="Ntn_hydrolases_N"/>
</dbReference>
<dbReference type="PANTHER" id="PTHR11772">
    <property type="entry name" value="ASPARAGINE SYNTHETASE"/>
    <property type="match status" value="1"/>
</dbReference>
<dbReference type="Pfam" id="PF00733">
    <property type="entry name" value="Asn_synthase"/>
    <property type="match status" value="2"/>
</dbReference>
<keyword evidence="13 21" id="KW-0863">Zinc-finger</keyword>
<dbReference type="Pfam" id="PF13537">
    <property type="entry name" value="GATase_7"/>
    <property type="match status" value="1"/>
</dbReference>
<dbReference type="SUPFAM" id="SSF52402">
    <property type="entry name" value="Adenine nucleotide alpha hydrolases-like"/>
    <property type="match status" value="1"/>
</dbReference>
<sequence>MSDLSGISSPGRDDDAADSLSDLDASSSNISSDTEGSAPGSPADEDYAEQITICRWNGCNDDTGSLDRLVKHIHDCHVGNRRQKYTCEWDECPRRGISQTSRFALVAHLRSHTGEKPFYCLVPECDKSFTRSDALAKHMRTVHEADALRPSDPIPKSHPQHPQHPQYQGATSSNALTTPRGPDPPLREIKLAPTDEPDEFPDSRDQYRLLKHKLQWAGEENKSLKEQVEWSEAKRRKCWTKKELLLEKVFKKVIGGKVTPVILLEYDSARVISTLEIFHRPFDTMSDPAGKPAVILCVGMAGSGKTTFMQRINAHLNSLKTPPYVINLDPAVQNVPYGANIDIRDTINYKEVMKQYNLGPNGGILTSLNLFTTKFDQVLGLLEKRADTLSHIIIDTPGQIEIFTWSASGTIITDALASSYPTCIAYIVDTPRTTSPNTFQANMLYACSILYKTKLPLIVVFNKTDVQDAEFAKEWMKDFEVFQAALREKQGSESEGGSGYMTSLMNSMSLMLEEFYKHLDVVGVSAMTGAGMEEFFDAVQHKVDEYARDYKPELERVLAGRAESQKQQQQGSLERLMRDLEVDADAQFKPTALACSKAIRHRGPDWSGNVIRKSTIFCHERLAIVGVDTGAQPLLNDDGSIVLAVNGEIYNHRDLKKTLKHIQEFKTHSDCEVIMYLYQEHGLDTPKMLDGMFSFVLHDIEKDRVIAARDPIGITTLYRGFSSRMPSTVFFASELKALHSVCDRIETFPPGHVFDSLSMETTRYYHPSWWDPQRIPVAPVDFAKLRETLTKSVRKRLMSEVPFGVLLSGGLDSSLIAAIASREAESVANAQRHKGTGEDIDDECASLAAWPRLHSFSIGLAGSPDLIAARQVAQFLGTIHHEHTFTIEEGLDALSDVVYHLETYDVTTIRASTPMYLLSRKIKAQGVKMVLSGEGSDEIFGGYLYFHAAPTPGDLHSECVSRVKNLHLSDCLRANKSTMAWGLEARVPFLDKEFLEVAMGVDPREKMSTPERMEKYILRKAFDTSDDPKAKPYLPSEILWRQKEQFSDGVGYGWIDALKDRAEVVVSDEQVNKLPMEWQSEEKGMTKEEYWYRSIFAGLFPAACGATVKRWVPRTDWQCPQDPSGRAQRVHRRAL</sequence>
<evidence type="ECO:0000256" key="22">
    <source>
        <dbReference type="SAM" id="MobiDB-lite"/>
    </source>
</evidence>
<keyword evidence="14" id="KW-0378">Hydrolase</keyword>
<keyword evidence="26" id="KW-1185">Reference proteome</keyword>
<feature type="domain" description="C2H2-type" evidence="23">
    <location>
        <begin position="85"/>
        <end position="117"/>
    </location>
</feature>
<dbReference type="SUPFAM" id="SSF57667">
    <property type="entry name" value="beta-beta-alpha zinc fingers"/>
    <property type="match status" value="2"/>
</dbReference>
<dbReference type="InterPro" id="IPR050795">
    <property type="entry name" value="Asn_Synthetase"/>
</dbReference>
<evidence type="ECO:0000313" key="26">
    <source>
        <dbReference type="Proteomes" id="UP000186594"/>
    </source>
</evidence>
<comment type="subcellular location">
    <subcellularLocation>
        <location evidence="1">Cytoplasm</location>
    </subcellularLocation>
</comment>
<dbReference type="Gene3D" id="3.30.160.60">
    <property type="entry name" value="Classic Zinc Finger"/>
    <property type="match status" value="3"/>
</dbReference>
<dbReference type="Gene3D" id="3.40.50.300">
    <property type="entry name" value="P-loop containing nucleotide triphosphate hydrolases"/>
    <property type="match status" value="1"/>
</dbReference>
<dbReference type="FunFam" id="3.30.160.60:FF:000201">
    <property type="entry name" value="C2H2 finger domain protein (Gli3)"/>
    <property type="match status" value="1"/>
</dbReference>
<proteinExistence type="inferred from homology"/>
<dbReference type="InterPro" id="IPR033738">
    <property type="entry name" value="AsnB_N"/>
</dbReference>
<dbReference type="GO" id="GO:0003924">
    <property type="term" value="F:GTPase activity"/>
    <property type="evidence" value="ECO:0007669"/>
    <property type="project" value="InterPro"/>
</dbReference>
<evidence type="ECO:0000259" key="23">
    <source>
        <dbReference type="PROSITE" id="PS50157"/>
    </source>
</evidence>
<evidence type="ECO:0000256" key="14">
    <source>
        <dbReference type="ARBA" id="ARBA00022801"/>
    </source>
</evidence>
<dbReference type="CDD" id="cd00712">
    <property type="entry name" value="AsnB"/>
    <property type="match status" value="1"/>
</dbReference>
<comment type="caution">
    <text evidence="25">The sequence shown here is derived from an EMBL/GenBank/DDBJ whole genome shotgun (WGS) entry which is preliminary data.</text>
</comment>
<dbReference type="GO" id="GO:0008270">
    <property type="term" value="F:zinc ion binding"/>
    <property type="evidence" value="ECO:0007669"/>
    <property type="project" value="UniProtKB-KW"/>
</dbReference>
<dbReference type="FunFam" id="3.40.50.620:FF:000031">
    <property type="entry name" value="Asparagine synthase B"/>
    <property type="match status" value="1"/>
</dbReference>
<keyword evidence="8" id="KW-0436">Ligase</keyword>
<evidence type="ECO:0000256" key="1">
    <source>
        <dbReference type="ARBA" id="ARBA00004496"/>
    </source>
</evidence>
<keyword evidence="17" id="KW-0061">Asparagine biosynthesis</keyword>
<dbReference type="InterPro" id="IPR036236">
    <property type="entry name" value="Znf_C2H2_sf"/>
</dbReference>
<keyword evidence="12" id="KW-0547">Nucleotide-binding</keyword>
<feature type="compositionally biased region" description="Polar residues" evidence="22">
    <location>
        <begin position="168"/>
        <end position="177"/>
    </location>
</feature>
<keyword evidence="18" id="KW-0315">Glutamine amidotransferase</keyword>
<feature type="domain" description="C2H2-type" evidence="23">
    <location>
        <begin position="118"/>
        <end position="148"/>
    </location>
</feature>
<dbReference type="InterPro" id="IPR004130">
    <property type="entry name" value="Gpn"/>
</dbReference>
<dbReference type="GO" id="GO:0005524">
    <property type="term" value="F:ATP binding"/>
    <property type="evidence" value="ECO:0007669"/>
    <property type="project" value="UniProtKB-KW"/>
</dbReference>
<evidence type="ECO:0000256" key="8">
    <source>
        <dbReference type="ARBA" id="ARBA00022598"/>
    </source>
</evidence>
<evidence type="ECO:0000256" key="9">
    <source>
        <dbReference type="ARBA" id="ARBA00022605"/>
    </source>
</evidence>
<dbReference type="FunFam" id="3.60.20.10:FF:000050">
    <property type="entry name" value="Asparagine synthetase 2"/>
    <property type="match status" value="1"/>
</dbReference>
<accession>A0A1U7LRV8</accession>
<gene>
    <name evidence="25" type="ORF">NEOLI_004635</name>
</gene>
<keyword evidence="10" id="KW-0479">Metal-binding</keyword>
<keyword evidence="19" id="KW-0342">GTP-binding</keyword>
<dbReference type="InterPro" id="IPR030230">
    <property type="entry name" value="Gpn1/Npa3/XAB1"/>
</dbReference>
<protein>
    <recommendedName>
        <fullName evidence="5">GPN-loop GTPase 1</fullName>
        <ecNumber evidence="4">6.3.5.4</ecNumber>
    </recommendedName>
</protein>
<feature type="region of interest" description="Disordered" evidence="22">
    <location>
        <begin position="148"/>
        <end position="203"/>
    </location>
</feature>
<dbReference type="PROSITE" id="PS50157">
    <property type="entry name" value="ZINC_FINGER_C2H2_2"/>
    <property type="match status" value="2"/>
</dbReference>
<evidence type="ECO:0000259" key="24">
    <source>
        <dbReference type="PROSITE" id="PS51278"/>
    </source>
</evidence>
<dbReference type="SUPFAM" id="SSF56235">
    <property type="entry name" value="N-terminal nucleophile aminohydrolases (Ntn hydrolases)"/>
    <property type="match status" value="1"/>
</dbReference>
<dbReference type="InterPro" id="IPR017932">
    <property type="entry name" value="GATase_2_dom"/>
</dbReference>
<evidence type="ECO:0000256" key="21">
    <source>
        <dbReference type="PROSITE-ProRule" id="PRU00042"/>
    </source>
</evidence>
<reference evidence="25 26" key="1">
    <citation type="submission" date="2016-04" db="EMBL/GenBank/DDBJ databases">
        <title>Evolutionary innovation and constraint leading to complex multicellularity in the Ascomycota.</title>
        <authorList>
            <person name="Cisse O."/>
            <person name="Nguyen A."/>
            <person name="Hewitt D.A."/>
            <person name="Jedd G."/>
            <person name="Stajich J.E."/>
        </authorList>
    </citation>
    <scope>NUCLEOTIDE SEQUENCE [LARGE SCALE GENOMIC DNA]</scope>
    <source>
        <strain evidence="25 26">DAH-3</strain>
    </source>
</reference>
<organism evidence="25 26">
    <name type="scientific">Neolecta irregularis (strain DAH-3)</name>
    <dbReference type="NCBI Taxonomy" id="1198029"/>
    <lineage>
        <taxon>Eukaryota</taxon>
        <taxon>Fungi</taxon>
        <taxon>Dikarya</taxon>
        <taxon>Ascomycota</taxon>
        <taxon>Taphrinomycotina</taxon>
        <taxon>Neolectales</taxon>
        <taxon>Neolectaceae</taxon>
        <taxon>Neolecta</taxon>
    </lineage>
</organism>
<dbReference type="PANTHER" id="PTHR11772:SF2">
    <property type="entry name" value="ASPARAGINE SYNTHETASE [GLUTAMINE-HYDROLYZING]"/>
    <property type="match status" value="1"/>
</dbReference>
<keyword evidence="16" id="KW-0067">ATP-binding</keyword>
<dbReference type="GO" id="GO:0005525">
    <property type="term" value="F:GTP binding"/>
    <property type="evidence" value="ECO:0007669"/>
    <property type="project" value="UniProtKB-KW"/>
</dbReference>
<dbReference type="InterPro" id="IPR056436">
    <property type="entry name" value="Znf-C2H2_ZIC1-5/GLI1-3-like"/>
</dbReference>
<dbReference type="NCBIfam" id="NF006949">
    <property type="entry name" value="PRK09431.1"/>
    <property type="match status" value="1"/>
</dbReference>
<evidence type="ECO:0000256" key="3">
    <source>
        <dbReference type="ARBA" id="ARBA00005290"/>
    </source>
</evidence>
<dbReference type="Pfam" id="PF03029">
    <property type="entry name" value="ATP_bind_1"/>
    <property type="match status" value="1"/>
</dbReference>
<comment type="similarity">
    <text evidence="3">Belongs to the GPN-loop GTPase family.</text>
</comment>
<keyword evidence="15" id="KW-0862">Zinc</keyword>
<evidence type="ECO:0000256" key="10">
    <source>
        <dbReference type="ARBA" id="ARBA00022723"/>
    </source>
</evidence>
<dbReference type="InterPro" id="IPR006426">
    <property type="entry name" value="Asn_synth_AEB"/>
</dbReference>
<dbReference type="SMART" id="SM00355">
    <property type="entry name" value="ZnF_C2H2"/>
    <property type="match status" value="3"/>
</dbReference>
<dbReference type="GO" id="GO:0005829">
    <property type="term" value="C:cytosol"/>
    <property type="evidence" value="ECO:0007669"/>
    <property type="project" value="TreeGrafter"/>
</dbReference>
<dbReference type="OrthoDB" id="409189at2759"/>
<dbReference type="Pfam" id="PF23561">
    <property type="entry name" value="zf-C2H2_15"/>
    <property type="match status" value="1"/>
</dbReference>
<dbReference type="InterPro" id="IPR014729">
    <property type="entry name" value="Rossmann-like_a/b/a_fold"/>
</dbReference>
<evidence type="ECO:0000256" key="17">
    <source>
        <dbReference type="ARBA" id="ARBA00022888"/>
    </source>
</evidence>
<dbReference type="InterPro" id="IPR027417">
    <property type="entry name" value="P-loop_NTPase"/>
</dbReference>
<dbReference type="Pfam" id="PF00096">
    <property type="entry name" value="zf-C2H2"/>
    <property type="match status" value="1"/>
</dbReference>
<dbReference type="EMBL" id="LXFE01000413">
    <property type="protein sequence ID" value="OLL25406.1"/>
    <property type="molecule type" value="Genomic_DNA"/>
</dbReference>
<dbReference type="SUPFAM" id="SSF52540">
    <property type="entry name" value="P-loop containing nucleoside triphosphate hydrolases"/>
    <property type="match status" value="1"/>
</dbReference>
<dbReference type="FunFam" id="3.40.50.300:FF:000579">
    <property type="entry name" value="GPN-loop GTPase"/>
    <property type="match status" value="1"/>
</dbReference>
<dbReference type="AlphaFoldDB" id="A0A1U7LRV8"/>
<feature type="region of interest" description="Disordered" evidence="22">
    <location>
        <begin position="1"/>
        <end position="44"/>
    </location>
</feature>
<dbReference type="NCBIfam" id="TIGR01536">
    <property type="entry name" value="asn_synth_AEB"/>
    <property type="match status" value="1"/>
</dbReference>
<dbReference type="PROSITE" id="PS51278">
    <property type="entry name" value="GATASE_TYPE_2"/>
    <property type="match status" value="1"/>
</dbReference>
<dbReference type="InterPro" id="IPR013087">
    <property type="entry name" value="Znf_C2H2_type"/>
</dbReference>
<dbReference type="Proteomes" id="UP000186594">
    <property type="component" value="Unassembled WGS sequence"/>
</dbReference>
<dbReference type="EC" id="6.3.5.4" evidence="4"/>
<dbReference type="Gene3D" id="3.60.20.10">
    <property type="entry name" value="Glutamine Phosphoribosylpyrophosphate, subunit 1, domain 1"/>
    <property type="match status" value="1"/>
</dbReference>
<evidence type="ECO:0000256" key="5">
    <source>
        <dbReference type="ARBA" id="ARBA00014579"/>
    </source>
</evidence>
<evidence type="ECO:0000313" key="25">
    <source>
        <dbReference type="EMBL" id="OLL25406.1"/>
    </source>
</evidence>
<keyword evidence="7" id="KW-0597">Phosphoprotein</keyword>
<keyword evidence="11" id="KW-0677">Repeat</keyword>
<evidence type="ECO:0000256" key="11">
    <source>
        <dbReference type="ARBA" id="ARBA00022737"/>
    </source>
</evidence>
<dbReference type="CDD" id="cd17870">
    <property type="entry name" value="GPN1"/>
    <property type="match status" value="1"/>
</dbReference>
<comment type="catalytic activity">
    <reaction evidence="20">
        <text>L-aspartate + L-glutamine + ATP + H2O = L-asparagine + L-glutamate + AMP + diphosphate + H(+)</text>
        <dbReference type="Rhea" id="RHEA:12228"/>
        <dbReference type="ChEBI" id="CHEBI:15377"/>
        <dbReference type="ChEBI" id="CHEBI:15378"/>
        <dbReference type="ChEBI" id="CHEBI:29985"/>
        <dbReference type="ChEBI" id="CHEBI:29991"/>
        <dbReference type="ChEBI" id="CHEBI:30616"/>
        <dbReference type="ChEBI" id="CHEBI:33019"/>
        <dbReference type="ChEBI" id="CHEBI:58048"/>
        <dbReference type="ChEBI" id="CHEBI:58359"/>
        <dbReference type="ChEBI" id="CHEBI:456215"/>
        <dbReference type="EC" id="6.3.5.4"/>
    </reaction>
</comment>
<keyword evidence="6" id="KW-0963">Cytoplasm</keyword>
<evidence type="ECO:0000256" key="2">
    <source>
        <dbReference type="ARBA" id="ARBA00005187"/>
    </source>
</evidence>
<evidence type="ECO:0000256" key="6">
    <source>
        <dbReference type="ARBA" id="ARBA00022490"/>
    </source>
</evidence>
<evidence type="ECO:0000256" key="19">
    <source>
        <dbReference type="ARBA" id="ARBA00023134"/>
    </source>
</evidence>
<keyword evidence="9" id="KW-0028">Amino-acid biosynthesis</keyword>
<dbReference type="PROSITE" id="PS00028">
    <property type="entry name" value="ZINC_FINGER_C2H2_1"/>
    <property type="match status" value="1"/>
</dbReference>
<evidence type="ECO:0000256" key="13">
    <source>
        <dbReference type="ARBA" id="ARBA00022771"/>
    </source>
</evidence>
<dbReference type="InterPro" id="IPR001962">
    <property type="entry name" value="Asn_synthase"/>
</dbReference>
<dbReference type="Gene3D" id="3.40.50.620">
    <property type="entry name" value="HUPs"/>
    <property type="match status" value="1"/>
</dbReference>
<dbReference type="GO" id="GO:0006529">
    <property type="term" value="P:asparagine biosynthetic process"/>
    <property type="evidence" value="ECO:0007669"/>
    <property type="project" value="UniProtKB-KW"/>
</dbReference>
<feature type="domain" description="Glutamine amidotransferase type-2" evidence="24">
    <location>
        <begin position="570"/>
        <end position="759"/>
    </location>
</feature>
<evidence type="ECO:0000256" key="20">
    <source>
        <dbReference type="ARBA" id="ARBA00048741"/>
    </source>
</evidence>
<evidence type="ECO:0000256" key="16">
    <source>
        <dbReference type="ARBA" id="ARBA00022840"/>
    </source>
</evidence>
<name>A0A1U7LRV8_NEOID</name>
<evidence type="ECO:0000256" key="15">
    <source>
        <dbReference type="ARBA" id="ARBA00022833"/>
    </source>
</evidence>
<dbReference type="CDD" id="cd01991">
    <property type="entry name" value="Asn_synthase_B_C"/>
    <property type="match status" value="1"/>
</dbReference>
<evidence type="ECO:0000256" key="7">
    <source>
        <dbReference type="ARBA" id="ARBA00022553"/>
    </source>
</evidence>